<evidence type="ECO:0000256" key="4">
    <source>
        <dbReference type="SAM" id="MobiDB-lite"/>
    </source>
</evidence>
<keyword evidence="8" id="KW-1185">Reference proteome</keyword>
<dbReference type="SUPFAM" id="SSF49464">
    <property type="entry name" value="Carboxypeptidase regulatory domain-like"/>
    <property type="match status" value="1"/>
</dbReference>
<dbReference type="InterPro" id="IPR012910">
    <property type="entry name" value="Plug_dom"/>
</dbReference>
<comment type="caution">
    <text evidence="7">The sequence shown here is derived from an EMBL/GenBank/DDBJ whole genome shotgun (WGS) entry which is preliminary data.</text>
</comment>
<feature type="domain" description="Outer membrane protein beta-barrel" evidence="6">
    <location>
        <begin position="375"/>
        <end position="780"/>
    </location>
</feature>
<accession>A0ABW5L6H9</accession>
<dbReference type="Pfam" id="PF13620">
    <property type="entry name" value="CarboxypepD_reg"/>
    <property type="match status" value="1"/>
</dbReference>
<dbReference type="InterPro" id="IPR041700">
    <property type="entry name" value="OMP_b-brl_3"/>
</dbReference>
<dbReference type="PANTHER" id="PTHR40980:SF4">
    <property type="entry name" value="TONB-DEPENDENT RECEPTOR-LIKE BETA-BARREL DOMAIN-CONTAINING PROTEIN"/>
    <property type="match status" value="1"/>
</dbReference>
<dbReference type="Gene3D" id="2.60.40.1120">
    <property type="entry name" value="Carboxypeptidase-like, regulatory domain"/>
    <property type="match status" value="1"/>
</dbReference>
<evidence type="ECO:0000259" key="6">
    <source>
        <dbReference type="Pfam" id="PF14905"/>
    </source>
</evidence>
<dbReference type="EMBL" id="JBHULD010000018">
    <property type="protein sequence ID" value="MFD2556329.1"/>
    <property type="molecule type" value="Genomic_DNA"/>
</dbReference>
<dbReference type="InterPro" id="IPR037066">
    <property type="entry name" value="Plug_dom_sf"/>
</dbReference>
<feature type="compositionally biased region" description="Basic and acidic residues" evidence="4">
    <location>
        <begin position="786"/>
        <end position="805"/>
    </location>
</feature>
<evidence type="ECO:0000256" key="3">
    <source>
        <dbReference type="ARBA" id="ARBA00023237"/>
    </source>
</evidence>
<sequence>MLRFLWIIFLYLPTAALFAQSGSVYVIGVVVNQEAQPIPSATITGSSVGAPKDVQTSTDHRGRFTLHCPSVGPYQFTVRSVGYQVYRTDFNLTAAADLDTITLVPIARALEEVEVKGKPRVLEINGGTITYNVDRTIGGQDVSALEALKKAPGVHVENETNITLNGKSGVQILLDGKQTYLSGKELTDLLKSISSNTIKSIEVINSPTARFEATGAAGIINIITKRNQIKGVSGSMTTGLAYGVSAKQMQQMSISYRRDRWNIYGNYNHTLGNYNYEYGTNRKQNGRSYDSHTDDIDKRQKMSGQVGADYAIDAKNTIGFLANGNFIFGGGITDTKTDISILPSSEVDHSLDAINDYYGQGTSRYNFNLNYKYEDTLGHVLNIDADYGLFDKWNKNLQSNTYRDRHGAVMSDSLYRTLNGIDIDLKGAKIDYSANLWGGKFETGAKYSAISSANDSRFYHVIRQTDSLDNRRTNDFHYDERIFGAYVDYRRTLHKWSFQTGLRMELSNSTGRLLFMERNQKQDSEIKRNFRNLFPFFSVSLKPSTDHNISLSYAKRIERPAYQDLNPFVYLLDELSFWQGNPFLNPELTQRFTLLYSRKSTTVISLSYAYTDQFNARVTDTVDTEKIVMINKNIGTQKHWSLSLTQNLRPVTWWDITFNGLAYHIHNNVSFDQYRNLNLKQLAGRVNLQQTFQLPSKFRAELTAVYNTRRLSGANTFSRAYGQVDIAIQKSLLQDRASLRLAVSDIYKGNISRYTQDFPGFESQSYGYYESRQARLSFTYRFTKGASKDQRARKSALESESGRIK</sequence>
<evidence type="ECO:0000256" key="1">
    <source>
        <dbReference type="ARBA" id="ARBA00004442"/>
    </source>
</evidence>
<keyword evidence="3" id="KW-0998">Cell outer membrane</keyword>
<comment type="subcellular location">
    <subcellularLocation>
        <location evidence="1">Cell outer membrane</location>
    </subcellularLocation>
</comment>
<feature type="domain" description="TonB-dependent receptor plug" evidence="5">
    <location>
        <begin position="140"/>
        <end position="218"/>
    </location>
</feature>
<dbReference type="SUPFAM" id="SSF56935">
    <property type="entry name" value="Porins"/>
    <property type="match status" value="1"/>
</dbReference>
<dbReference type="Pfam" id="PF07715">
    <property type="entry name" value="Plug"/>
    <property type="match status" value="1"/>
</dbReference>
<evidence type="ECO:0000313" key="7">
    <source>
        <dbReference type="EMBL" id="MFD2556329.1"/>
    </source>
</evidence>
<dbReference type="PANTHER" id="PTHR40980">
    <property type="entry name" value="PLUG DOMAIN-CONTAINING PROTEIN"/>
    <property type="match status" value="1"/>
</dbReference>
<gene>
    <name evidence="7" type="ORF">ACFSQW_18180</name>
</gene>
<dbReference type="InterPro" id="IPR008969">
    <property type="entry name" value="CarboxyPept-like_regulatory"/>
</dbReference>
<evidence type="ECO:0000259" key="5">
    <source>
        <dbReference type="Pfam" id="PF07715"/>
    </source>
</evidence>
<keyword evidence="2" id="KW-0472">Membrane</keyword>
<name>A0ABW5L6H9_9SPHI</name>
<evidence type="ECO:0000313" key="8">
    <source>
        <dbReference type="Proteomes" id="UP001597440"/>
    </source>
</evidence>
<reference evidence="8" key="1">
    <citation type="journal article" date="2019" name="Int. J. Syst. Evol. Microbiol.">
        <title>The Global Catalogue of Microorganisms (GCM) 10K type strain sequencing project: providing services to taxonomists for standard genome sequencing and annotation.</title>
        <authorList>
            <consortium name="The Broad Institute Genomics Platform"/>
            <consortium name="The Broad Institute Genome Sequencing Center for Infectious Disease"/>
            <person name="Wu L."/>
            <person name="Ma J."/>
        </authorList>
    </citation>
    <scope>NUCLEOTIDE SEQUENCE [LARGE SCALE GENOMIC DNA]</scope>
    <source>
        <strain evidence="8">KCTC 52298</strain>
    </source>
</reference>
<dbReference type="Pfam" id="PF14905">
    <property type="entry name" value="OMP_b-brl_3"/>
    <property type="match status" value="1"/>
</dbReference>
<dbReference type="RefSeq" id="WP_210352605.1">
    <property type="nucleotide sequence ID" value="NZ_JAEQMU010000001.1"/>
</dbReference>
<proteinExistence type="predicted"/>
<feature type="region of interest" description="Disordered" evidence="4">
    <location>
        <begin position="785"/>
        <end position="805"/>
    </location>
</feature>
<dbReference type="Proteomes" id="UP001597440">
    <property type="component" value="Unassembled WGS sequence"/>
</dbReference>
<evidence type="ECO:0000256" key="2">
    <source>
        <dbReference type="ARBA" id="ARBA00023136"/>
    </source>
</evidence>
<dbReference type="Gene3D" id="2.40.170.20">
    <property type="entry name" value="TonB-dependent receptor, beta-barrel domain"/>
    <property type="match status" value="1"/>
</dbReference>
<organism evidence="7 8">
    <name type="scientific">Sphingobacterium tabacisoli</name>
    <dbReference type="NCBI Taxonomy" id="2044855"/>
    <lineage>
        <taxon>Bacteria</taxon>
        <taxon>Pseudomonadati</taxon>
        <taxon>Bacteroidota</taxon>
        <taxon>Sphingobacteriia</taxon>
        <taxon>Sphingobacteriales</taxon>
        <taxon>Sphingobacteriaceae</taxon>
        <taxon>Sphingobacterium</taxon>
    </lineage>
</organism>
<protein>
    <submittedName>
        <fullName evidence="7">Outer membrane beta-barrel protein</fullName>
    </submittedName>
</protein>
<dbReference type="Gene3D" id="2.170.130.10">
    <property type="entry name" value="TonB-dependent receptor, plug domain"/>
    <property type="match status" value="1"/>
</dbReference>
<dbReference type="InterPro" id="IPR036942">
    <property type="entry name" value="Beta-barrel_TonB_sf"/>
</dbReference>